<evidence type="ECO:0000259" key="17">
    <source>
        <dbReference type="PROSITE" id="PS50885"/>
    </source>
</evidence>
<dbReference type="InterPro" id="IPR001789">
    <property type="entry name" value="Sig_transdc_resp-reg_receiver"/>
</dbReference>
<dbReference type="Pfam" id="PF00672">
    <property type="entry name" value="HAMP"/>
    <property type="match status" value="1"/>
</dbReference>
<evidence type="ECO:0000256" key="4">
    <source>
        <dbReference type="ARBA" id="ARBA00022553"/>
    </source>
</evidence>
<keyword evidence="4 13" id="KW-0597">Phosphoprotein</keyword>
<dbReference type="PRINTS" id="PR00344">
    <property type="entry name" value="BCTRLSENSOR"/>
</dbReference>
<gene>
    <name evidence="18" type="ORF">GCM10011517_12450</name>
</gene>
<dbReference type="GO" id="GO:0000155">
    <property type="term" value="F:phosphorelay sensor kinase activity"/>
    <property type="evidence" value="ECO:0007669"/>
    <property type="project" value="InterPro"/>
</dbReference>
<dbReference type="SMART" id="SM00448">
    <property type="entry name" value="REC"/>
    <property type="match status" value="1"/>
</dbReference>
<feature type="modified residue" description="4-aspartylphosphate" evidence="13">
    <location>
        <position position="566"/>
    </location>
</feature>
<reference evidence="18" key="2">
    <citation type="submission" date="2020-09" db="EMBL/GenBank/DDBJ databases">
        <authorList>
            <person name="Sun Q."/>
            <person name="Zhou Y."/>
        </authorList>
    </citation>
    <scope>NUCLEOTIDE SEQUENCE</scope>
    <source>
        <strain evidence="18">CGMCC 1.16012</strain>
    </source>
</reference>
<evidence type="ECO:0000256" key="2">
    <source>
        <dbReference type="ARBA" id="ARBA00004370"/>
    </source>
</evidence>
<evidence type="ECO:0000259" key="16">
    <source>
        <dbReference type="PROSITE" id="PS50110"/>
    </source>
</evidence>
<dbReference type="PANTHER" id="PTHR45339">
    <property type="entry name" value="HYBRID SIGNAL TRANSDUCTION HISTIDINE KINASE J"/>
    <property type="match status" value="1"/>
</dbReference>
<dbReference type="Gene3D" id="3.40.50.2300">
    <property type="match status" value="1"/>
</dbReference>
<protein>
    <recommendedName>
        <fullName evidence="3">histidine kinase</fullName>
        <ecNumber evidence="3">2.7.13.3</ecNumber>
    </recommendedName>
</protein>
<dbReference type="PROSITE" id="PS50109">
    <property type="entry name" value="HIS_KIN"/>
    <property type="match status" value="1"/>
</dbReference>
<evidence type="ECO:0000256" key="6">
    <source>
        <dbReference type="ARBA" id="ARBA00022692"/>
    </source>
</evidence>
<dbReference type="EMBL" id="BMKN01000001">
    <property type="protein sequence ID" value="GGE46268.1"/>
    <property type="molecule type" value="Genomic_DNA"/>
</dbReference>
<dbReference type="SMART" id="SM00387">
    <property type="entry name" value="HATPase_c"/>
    <property type="match status" value="1"/>
</dbReference>
<dbReference type="Gene3D" id="3.30.565.10">
    <property type="entry name" value="Histidine kinase-like ATPase, C-terminal domain"/>
    <property type="match status" value="1"/>
</dbReference>
<dbReference type="InterPro" id="IPR036890">
    <property type="entry name" value="HATPase_C_sf"/>
</dbReference>
<evidence type="ECO:0000256" key="1">
    <source>
        <dbReference type="ARBA" id="ARBA00000085"/>
    </source>
</evidence>
<comment type="subcellular location">
    <subcellularLocation>
        <location evidence="2">Membrane</location>
    </subcellularLocation>
</comment>
<dbReference type="GO" id="GO:0005524">
    <property type="term" value="F:ATP binding"/>
    <property type="evidence" value="ECO:0007669"/>
    <property type="project" value="UniProtKB-KW"/>
</dbReference>
<dbReference type="EC" id="2.7.13.3" evidence="3"/>
<reference evidence="18" key="1">
    <citation type="journal article" date="2014" name="Int. J. Syst. Evol. Microbiol.">
        <title>Complete genome sequence of Corynebacterium casei LMG S-19264T (=DSM 44701T), isolated from a smear-ripened cheese.</title>
        <authorList>
            <consortium name="US DOE Joint Genome Institute (JGI-PGF)"/>
            <person name="Walter F."/>
            <person name="Albersmeier A."/>
            <person name="Kalinowski J."/>
            <person name="Ruckert C."/>
        </authorList>
    </citation>
    <scope>NUCLEOTIDE SEQUENCE</scope>
    <source>
        <strain evidence="18">CGMCC 1.16012</strain>
    </source>
</reference>
<dbReference type="Gene3D" id="6.10.340.10">
    <property type="match status" value="1"/>
</dbReference>
<name>A0A917AEH0_9RHOB</name>
<evidence type="ECO:0000256" key="14">
    <source>
        <dbReference type="SAM" id="Phobius"/>
    </source>
</evidence>
<dbReference type="Proteomes" id="UP000606730">
    <property type="component" value="Unassembled WGS sequence"/>
</dbReference>
<dbReference type="AlphaFoldDB" id="A0A917AEH0"/>
<dbReference type="PROSITE" id="PS50110">
    <property type="entry name" value="RESPONSE_REGULATORY"/>
    <property type="match status" value="1"/>
</dbReference>
<keyword evidence="11" id="KW-0902">Two-component regulatory system</keyword>
<evidence type="ECO:0000256" key="10">
    <source>
        <dbReference type="ARBA" id="ARBA00022989"/>
    </source>
</evidence>
<keyword evidence="5" id="KW-0808">Transferase</keyword>
<feature type="transmembrane region" description="Helical" evidence="14">
    <location>
        <begin position="21"/>
        <end position="41"/>
    </location>
</feature>
<keyword evidence="8" id="KW-0418">Kinase</keyword>
<dbReference type="SUPFAM" id="SSF55874">
    <property type="entry name" value="ATPase domain of HSP90 chaperone/DNA topoisomerase II/histidine kinase"/>
    <property type="match status" value="1"/>
</dbReference>
<dbReference type="InterPro" id="IPR011006">
    <property type="entry name" value="CheY-like_superfamily"/>
</dbReference>
<dbReference type="SUPFAM" id="SSF52172">
    <property type="entry name" value="CheY-like"/>
    <property type="match status" value="1"/>
</dbReference>
<comment type="caution">
    <text evidence="18">The sequence shown here is derived from an EMBL/GenBank/DDBJ whole genome shotgun (WGS) entry which is preliminary data.</text>
</comment>
<dbReference type="SMART" id="SM00304">
    <property type="entry name" value="HAMP"/>
    <property type="match status" value="1"/>
</dbReference>
<keyword evidence="6 14" id="KW-0812">Transmembrane</keyword>
<evidence type="ECO:0000256" key="13">
    <source>
        <dbReference type="PROSITE-ProRule" id="PRU00169"/>
    </source>
</evidence>
<dbReference type="GO" id="GO:0016020">
    <property type="term" value="C:membrane"/>
    <property type="evidence" value="ECO:0007669"/>
    <property type="project" value="UniProtKB-SubCell"/>
</dbReference>
<comment type="catalytic activity">
    <reaction evidence="1">
        <text>ATP + protein L-histidine = ADP + protein N-phospho-L-histidine.</text>
        <dbReference type="EC" id="2.7.13.3"/>
    </reaction>
</comment>
<dbReference type="PANTHER" id="PTHR45339:SF1">
    <property type="entry name" value="HYBRID SIGNAL TRANSDUCTION HISTIDINE KINASE J"/>
    <property type="match status" value="1"/>
</dbReference>
<dbReference type="CDD" id="cd16922">
    <property type="entry name" value="HATPase_EvgS-ArcB-TorS-like"/>
    <property type="match status" value="1"/>
</dbReference>
<evidence type="ECO:0000313" key="19">
    <source>
        <dbReference type="Proteomes" id="UP000606730"/>
    </source>
</evidence>
<evidence type="ECO:0000256" key="7">
    <source>
        <dbReference type="ARBA" id="ARBA00022741"/>
    </source>
</evidence>
<evidence type="ECO:0000313" key="18">
    <source>
        <dbReference type="EMBL" id="GGE46268.1"/>
    </source>
</evidence>
<feature type="domain" description="Response regulatory" evidence="16">
    <location>
        <begin position="517"/>
        <end position="634"/>
    </location>
</feature>
<dbReference type="FunFam" id="3.30.565.10:FF:000010">
    <property type="entry name" value="Sensor histidine kinase RcsC"/>
    <property type="match status" value="1"/>
</dbReference>
<keyword evidence="12 14" id="KW-0472">Membrane</keyword>
<evidence type="ECO:0000256" key="3">
    <source>
        <dbReference type="ARBA" id="ARBA00012438"/>
    </source>
</evidence>
<dbReference type="PROSITE" id="PS50885">
    <property type="entry name" value="HAMP"/>
    <property type="match status" value="1"/>
</dbReference>
<evidence type="ECO:0000256" key="11">
    <source>
        <dbReference type="ARBA" id="ARBA00023012"/>
    </source>
</evidence>
<dbReference type="Pfam" id="PF02518">
    <property type="entry name" value="HATPase_c"/>
    <property type="match status" value="1"/>
</dbReference>
<evidence type="ECO:0000256" key="8">
    <source>
        <dbReference type="ARBA" id="ARBA00022777"/>
    </source>
</evidence>
<dbReference type="InterPro" id="IPR003661">
    <property type="entry name" value="HisK_dim/P_dom"/>
</dbReference>
<evidence type="ECO:0000256" key="9">
    <source>
        <dbReference type="ARBA" id="ARBA00022840"/>
    </source>
</evidence>
<proteinExistence type="predicted"/>
<sequence length="637" mass="70322">MLDTKHVTPKPPERRFRLRTVFVAILALVMLVCVLGMSLLWEPRVERVMTEAQVQSLELKVEILSDALVPFLLQNDFGAIFETLDSTQARIPNWEQVTLTNMSGQLLYPLSSVQEQVEGATIFAEKTIVFEGRKLATLRVGSDISGDLGEIREQVRELSILLSVVFLGLLVLLGLLFERWVVRRIALLASAARQLSLGDYDARLPDGISDEIGLLTRSFGKMRQTIRQNEKKLIASRDEAQRAAEAKSRFLAMMSHEIRTPLNGVIPAAELLLEGVMSPEQRQLVGTIQDSGKALKIIIDDILDISKLDEGRFVIRSETFALHELVQKVAGMFQVSARQKGLSLNVELDARCHQNVVGDPDRLRQVLINLVGNAIKFTPQGELTIRVEPAGDGTSSSKYQFEVVDTGIGISDDDQAKIFERFTQVDNRSNREFQGSGLGLSICKLLVEAMGGELQVDSRSGEGSRFYFTLPLVEAEDQPKQTPALAKVAQLVLQDDVMPVRTDVPKMAETVESTGLRVLIVDDNRTNLKIASAILKSMGHAPSSAENGMRALERLEDEEFDLVLMDVNMPGIDGLETTRRIRKGPAKMANTIILGLSAGAFPENIEACIASGMNGFLAKPLSKKKLVLELETYFQAA</sequence>
<keyword evidence="10 14" id="KW-1133">Transmembrane helix</keyword>
<feature type="domain" description="Histidine kinase" evidence="15">
    <location>
        <begin position="253"/>
        <end position="474"/>
    </location>
</feature>
<dbReference type="FunFam" id="1.10.287.130:FF:000004">
    <property type="entry name" value="Ethylene receptor 1"/>
    <property type="match status" value="1"/>
</dbReference>
<dbReference type="SUPFAM" id="SSF158472">
    <property type="entry name" value="HAMP domain-like"/>
    <property type="match status" value="1"/>
</dbReference>
<dbReference type="OrthoDB" id="9801651at2"/>
<evidence type="ECO:0000259" key="15">
    <source>
        <dbReference type="PROSITE" id="PS50109"/>
    </source>
</evidence>
<dbReference type="CDD" id="cd17546">
    <property type="entry name" value="REC_hyHK_CKI1_RcsC-like"/>
    <property type="match status" value="1"/>
</dbReference>
<dbReference type="Gene3D" id="1.10.287.130">
    <property type="match status" value="1"/>
</dbReference>
<dbReference type="InterPro" id="IPR004358">
    <property type="entry name" value="Sig_transdc_His_kin-like_C"/>
</dbReference>
<dbReference type="SUPFAM" id="SSF47384">
    <property type="entry name" value="Homodimeric domain of signal transducing histidine kinase"/>
    <property type="match status" value="1"/>
</dbReference>
<organism evidence="18 19">
    <name type="scientific">Actibacterium pelagium</name>
    <dbReference type="NCBI Taxonomy" id="2029103"/>
    <lineage>
        <taxon>Bacteria</taxon>
        <taxon>Pseudomonadati</taxon>
        <taxon>Pseudomonadota</taxon>
        <taxon>Alphaproteobacteria</taxon>
        <taxon>Rhodobacterales</taxon>
        <taxon>Roseobacteraceae</taxon>
        <taxon>Actibacterium</taxon>
    </lineage>
</organism>
<keyword evidence="7" id="KW-0547">Nucleotide-binding</keyword>
<dbReference type="CDD" id="cd06225">
    <property type="entry name" value="HAMP"/>
    <property type="match status" value="1"/>
</dbReference>
<dbReference type="InterPro" id="IPR003660">
    <property type="entry name" value="HAMP_dom"/>
</dbReference>
<accession>A0A917AEH0</accession>
<evidence type="ECO:0000256" key="5">
    <source>
        <dbReference type="ARBA" id="ARBA00022679"/>
    </source>
</evidence>
<dbReference type="Pfam" id="PF00072">
    <property type="entry name" value="Response_reg"/>
    <property type="match status" value="1"/>
</dbReference>
<dbReference type="SMART" id="SM00388">
    <property type="entry name" value="HisKA"/>
    <property type="match status" value="1"/>
</dbReference>
<feature type="transmembrane region" description="Helical" evidence="14">
    <location>
        <begin position="158"/>
        <end position="177"/>
    </location>
</feature>
<keyword evidence="9" id="KW-0067">ATP-binding</keyword>
<keyword evidence="19" id="KW-1185">Reference proteome</keyword>
<dbReference type="InterPro" id="IPR003594">
    <property type="entry name" value="HATPase_dom"/>
</dbReference>
<dbReference type="RefSeq" id="WP_143226558.1">
    <property type="nucleotide sequence ID" value="NZ_BMKN01000001.1"/>
</dbReference>
<feature type="domain" description="HAMP" evidence="17">
    <location>
        <begin position="179"/>
        <end position="231"/>
    </location>
</feature>
<dbReference type="CDD" id="cd00082">
    <property type="entry name" value="HisKA"/>
    <property type="match status" value="1"/>
</dbReference>
<evidence type="ECO:0000256" key="12">
    <source>
        <dbReference type="ARBA" id="ARBA00023136"/>
    </source>
</evidence>
<dbReference type="InterPro" id="IPR005467">
    <property type="entry name" value="His_kinase_dom"/>
</dbReference>
<dbReference type="Pfam" id="PF00512">
    <property type="entry name" value="HisKA"/>
    <property type="match status" value="1"/>
</dbReference>
<dbReference type="InterPro" id="IPR036097">
    <property type="entry name" value="HisK_dim/P_sf"/>
</dbReference>